<feature type="transmembrane region" description="Helical" evidence="8">
    <location>
        <begin position="101"/>
        <end position="119"/>
    </location>
</feature>
<evidence type="ECO:0000256" key="3">
    <source>
        <dbReference type="ARBA" id="ARBA00022475"/>
    </source>
</evidence>
<dbReference type="AlphaFoldDB" id="A0A9D5JV07"/>
<feature type="transmembrane region" description="Helical" evidence="8">
    <location>
        <begin position="24"/>
        <end position="46"/>
    </location>
</feature>
<organism evidence="9 10">
    <name type="scientific">candidate division KSB3 bacterium</name>
    <dbReference type="NCBI Taxonomy" id="2044937"/>
    <lineage>
        <taxon>Bacteria</taxon>
        <taxon>candidate division KSB3</taxon>
    </lineage>
</organism>
<evidence type="ECO:0000256" key="4">
    <source>
        <dbReference type="ARBA" id="ARBA00022519"/>
    </source>
</evidence>
<keyword evidence="4" id="KW-0997">Cell inner membrane</keyword>
<reference evidence="9" key="1">
    <citation type="submission" date="2019-11" db="EMBL/GenBank/DDBJ databases">
        <title>Microbial mats filling the niche in hypersaline microbial mats.</title>
        <authorList>
            <person name="Wong H.L."/>
            <person name="Macleod F.I."/>
            <person name="White R.A. III"/>
            <person name="Burns B.P."/>
        </authorList>
    </citation>
    <scope>NUCLEOTIDE SEQUENCE</scope>
    <source>
        <strain evidence="9">Rbin_158</strain>
    </source>
</reference>
<protein>
    <submittedName>
        <fullName evidence="9">ABC transporter permease</fullName>
    </submittedName>
</protein>
<comment type="caution">
    <text evidence="9">The sequence shown here is derived from an EMBL/GenBank/DDBJ whole genome shotgun (WGS) entry which is preliminary data.</text>
</comment>
<proteinExistence type="predicted"/>
<sequence>MATQTGNSGVIHQVILWVKPRARILAPLFTLVILAIFFGIVTDHFLTLRNLENILEQASLLAVLATGVTMVLLLGEIDLSFANVATLVGMSMALMMDKEIATGWIILACILISAAVGLVNGTATAYIRVPSFMATLAMYQIAYGIAHYASHATPVFSVPRIFSTLGNKNLGFIPWIFICAVIVMGGAHFILRYTRFGRYIYMTGGNREAARVSGVNTRLVVTSVFCIAGFTAGFGGMLGIGRLGVAYDNTMNSKLIDGIAAVVLGGTSLTGGEGSILHTVIGVLIWTSLGIGLDLMDISIYVKDLVRGVILLLALIFNIIVQRSTQTEG</sequence>
<keyword evidence="6 8" id="KW-1133">Transmembrane helix</keyword>
<dbReference type="Pfam" id="PF02653">
    <property type="entry name" value="BPD_transp_2"/>
    <property type="match status" value="1"/>
</dbReference>
<evidence type="ECO:0000256" key="1">
    <source>
        <dbReference type="ARBA" id="ARBA00004651"/>
    </source>
</evidence>
<gene>
    <name evidence="9" type="ORF">GF339_07560</name>
</gene>
<evidence type="ECO:0000256" key="2">
    <source>
        <dbReference type="ARBA" id="ARBA00022448"/>
    </source>
</evidence>
<feature type="transmembrane region" description="Helical" evidence="8">
    <location>
        <begin position="58"/>
        <end position="81"/>
    </location>
</feature>
<dbReference type="PANTHER" id="PTHR32196:SF21">
    <property type="entry name" value="ABC TRANSPORTER PERMEASE PROTEIN YPHD-RELATED"/>
    <property type="match status" value="1"/>
</dbReference>
<feature type="transmembrane region" description="Helical" evidence="8">
    <location>
        <begin position="275"/>
        <end position="293"/>
    </location>
</feature>
<feature type="transmembrane region" description="Helical" evidence="8">
    <location>
        <begin position="131"/>
        <end position="150"/>
    </location>
</feature>
<keyword evidence="2" id="KW-0813">Transport</keyword>
<feature type="transmembrane region" description="Helical" evidence="8">
    <location>
        <begin position="170"/>
        <end position="191"/>
    </location>
</feature>
<dbReference type="GO" id="GO:0022857">
    <property type="term" value="F:transmembrane transporter activity"/>
    <property type="evidence" value="ECO:0007669"/>
    <property type="project" value="InterPro"/>
</dbReference>
<evidence type="ECO:0000256" key="8">
    <source>
        <dbReference type="SAM" id="Phobius"/>
    </source>
</evidence>
<evidence type="ECO:0000256" key="6">
    <source>
        <dbReference type="ARBA" id="ARBA00022989"/>
    </source>
</evidence>
<keyword evidence="3" id="KW-1003">Cell membrane</keyword>
<dbReference type="GO" id="GO:0005886">
    <property type="term" value="C:plasma membrane"/>
    <property type="evidence" value="ECO:0007669"/>
    <property type="project" value="UniProtKB-SubCell"/>
</dbReference>
<keyword evidence="5 8" id="KW-0812">Transmembrane</keyword>
<dbReference type="EMBL" id="WJJP01000235">
    <property type="protein sequence ID" value="MBD3324427.1"/>
    <property type="molecule type" value="Genomic_DNA"/>
</dbReference>
<name>A0A9D5JV07_9BACT</name>
<evidence type="ECO:0000313" key="9">
    <source>
        <dbReference type="EMBL" id="MBD3324427.1"/>
    </source>
</evidence>
<dbReference type="Proteomes" id="UP000649604">
    <property type="component" value="Unassembled WGS sequence"/>
</dbReference>
<evidence type="ECO:0000256" key="7">
    <source>
        <dbReference type="ARBA" id="ARBA00023136"/>
    </source>
</evidence>
<comment type="subcellular location">
    <subcellularLocation>
        <location evidence="1">Cell membrane</location>
        <topology evidence="1">Multi-pass membrane protein</topology>
    </subcellularLocation>
</comment>
<evidence type="ECO:0000313" key="10">
    <source>
        <dbReference type="Proteomes" id="UP000649604"/>
    </source>
</evidence>
<dbReference type="InterPro" id="IPR001851">
    <property type="entry name" value="ABC_transp_permease"/>
</dbReference>
<keyword evidence="7 8" id="KW-0472">Membrane</keyword>
<feature type="transmembrane region" description="Helical" evidence="8">
    <location>
        <begin position="305"/>
        <end position="321"/>
    </location>
</feature>
<dbReference type="PANTHER" id="PTHR32196">
    <property type="entry name" value="ABC TRANSPORTER PERMEASE PROTEIN YPHD-RELATED-RELATED"/>
    <property type="match status" value="1"/>
</dbReference>
<dbReference type="CDD" id="cd06579">
    <property type="entry name" value="TM_PBP1_transp_AraH_like"/>
    <property type="match status" value="1"/>
</dbReference>
<evidence type="ECO:0000256" key="5">
    <source>
        <dbReference type="ARBA" id="ARBA00022692"/>
    </source>
</evidence>
<accession>A0A9D5JV07</accession>
<feature type="transmembrane region" description="Helical" evidence="8">
    <location>
        <begin position="219"/>
        <end position="241"/>
    </location>
</feature>